<dbReference type="Proteomes" id="UP000274429">
    <property type="component" value="Unassembled WGS sequence"/>
</dbReference>
<proteinExistence type="predicted"/>
<reference evidence="1 2" key="2">
    <citation type="submission" date="2018-11" db="EMBL/GenBank/DDBJ databases">
        <authorList>
            <consortium name="Pathogen Informatics"/>
        </authorList>
    </citation>
    <scope>NUCLEOTIDE SEQUENCE [LARGE SCALE GENOMIC DNA]</scope>
</reference>
<reference evidence="3" key="1">
    <citation type="submission" date="2017-02" db="UniProtKB">
        <authorList>
            <consortium name="WormBaseParasite"/>
        </authorList>
    </citation>
    <scope>IDENTIFICATION</scope>
</reference>
<organism evidence="3">
    <name type="scientific">Hydatigena taeniaeformis</name>
    <name type="common">Feline tapeworm</name>
    <name type="synonym">Taenia taeniaeformis</name>
    <dbReference type="NCBI Taxonomy" id="6205"/>
    <lineage>
        <taxon>Eukaryota</taxon>
        <taxon>Metazoa</taxon>
        <taxon>Spiralia</taxon>
        <taxon>Lophotrochozoa</taxon>
        <taxon>Platyhelminthes</taxon>
        <taxon>Cestoda</taxon>
        <taxon>Eucestoda</taxon>
        <taxon>Cyclophyllidea</taxon>
        <taxon>Taeniidae</taxon>
        <taxon>Hydatigera</taxon>
    </lineage>
</organism>
<dbReference type="STRING" id="6205.A0A0R3WSY8"/>
<accession>A0A0R3WSY8</accession>
<name>A0A0R3WSY8_HYDTA</name>
<dbReference type="OrthoDB" id="6279348at2759"/>
<keyword evidence="2" id="KW-1185">Reference proteome</keyword>
<evidence type="ECO:0000313" key="2">
    <source>
        <dbReference type="Proteomes" id="UP000274429"/>
    </source>
</evidence>
<dbReference type="WBParaSite" id="TTAC_0000387801-mRNA-1">
    <property type="protein sequence ID" value="TTAC_0000387801-mRNA-1"/>
    <property type="gene ID" value="TTAC_0000387801"/>
</dbReference>
<dbReference type="AlphaFoldDB" id="A0A0R3WSY8"/>
<dbReference type="EMBL" id="UYWX01003183">
    <property type="protein sequence ID" value="VDM23612.1"/>
    <property type="molecule type" value="Genomic_DNA"/>
</dbReference>
<gene>
    <name evidence="1" type="ORF">TTAC_LOCUS3863</name>
</gene>
<protein>
    <submittedName>
        <fullName evidence="3">Amidase domain-containing protein</fullName>
    </submittedName>
</protein>
<sequence length="105" mass="11627">MRDRVRELEYGLSLRDALFPAPEIPGHLQYLAPDAWAKVAEVKAALTEVEILIGAAAHCIYSVTGPSRPPTFSDRDFAVEMASFARFYSSFKASEWMPAEGFSCP</sequence>
<evidence type="ECO:0000313" key="3">
    <source>
        <dbReference type="WBParaSite" id="TTAC_0000387801-mRNA-1"/>
    </source>
</evidence>
<evidence type="ECO:0000313" key="1">
    <source>
        <dbReference type="EMBL" id="VDM23612.1"/>
    </source>
</evidence>